<dbReference type="PANTHER" id="PTHR43437">
    <property type="entry name" value="HYDROXYACYL-THIOESTER DEHYDRATASE TYPE 2, MITOCHONDRIAL-RELATED"/>
    <property type="match status" value="1"/>
</dbReference>
<dbReference type="Pfam" id="PF01575">
    <property type="entry name" value="MaoC_dehydratas"/>
    <property type="match status" value="1"/>
</dbReference>
<proteinExistence type="predicted"/>
<accession>A0AB35WUU2</accession>
<gene>
    <name evidence="2" type="ORF">V0R53_12155</name>
</gene>
<comment type="caution">
    <text evidence="2">The sequence shown here is derived from an EMBL/GenBank/DDBJ whole genome shotgun (WGS) entry which is preliminary data.</text>
</comment>
<reference evidence="2 3" key="1">
    <citation type="submission" date="2024-01" db="EMBL/GenBank/DDBJ databases">
        <title>Unpublished Manusciprt.</title>
        <authorList>
            <person name="Duman M."/>
            <person name="Valdes E.G."/>
            <person name="Ajmi N."/>
            <person name="Altun S."/>
            <person name="Saticioglu I.B."/>
        </authorList>
    </citation>
    <scope>NUCLEOTIDE SEQUENCE [LARGE SCALE GENOMIC DNA]</scope>
    <source>
        <strain evidence="2 3">120P</strain>
    </source>
</reference>
<protein>
    <submittedName>
        <fullName evidence="2">MaoC family dehydratase</fullName>
    </submittedName>
</protein>
<dbReference type="Gene3D" id="3.10.129.10">
    <property type="entry name" value="Hotdog Thioesterase"/>
    <property type="match status" value="1"/>
</dbReference>
<dbReference type="RefSeq" id="WP_330079681.1">
    <property type="nucleotide sequence ID" value="NZ_JAZDCU010000006.1"/>
</dbReference>
<sequence length="138" mass="14940">MDFSSIPLDSIYPGMTASYSQTITDADIKSFAGLSGDHNPVHVNKEYAEASRFKKRIAHGLMSAGFFSAIFGTRLPGSGCVYVSQNLSFLRPVYIDDTVTATVTVTSVDISKRRVFFDTVCVANGKKVITGSAEIFIP</sequence>
<dbReference type="Proteomes" id="UP001307839">
    <property type="component" value="Unassembled WGS sequence"/>
</dbReference>
<dbReference type="GO" id="GO:0019171">
    <property type="term" value="F:(3R)-hydroxyacyl-[acyl-carrier-protein] dehydratase activity"/>
    <property type="evidence" value="ECO:0007669"/>
    <property type="project" value="TreeGrafter"/>
</dbReference>
<dbReference type="CDD" id="cd03449">
    <property type="entry name" value="R_hydratase"/>
    <property type="match status" value="1"/>
</dbReference>
<organism evidence="2 3">
    <name type="scientific">Pseudomonas auratipiscis</name>
    <dbReference type="NCBI Taxonomy" id="3115853"/>
    <lineage>
        <taxon>Bacteria</taxon>
        <taxon>Pseudomonadati</taxon>
        <taxon>Pseudomonadota</taxon>
        <taxon>Gammaproteobacteria</taxon>
        <taxon>Pseudomonadales</taxon>
        <taxon>Pseudomonadaceae</taxon>
        <taxon>Pseudomonas</taxon>
    </lineage>
</organism>
<dbReference type="GO" id="GO:0006633">
    <property type="term" value="P:fatty acid biosynthetic process"/>
    <property type="evidence" value="ECO:0007669"/>
    <property type="project" value="TreeGrafter"/>
</dbReference>
<dbReference type="InterPro" id="IPR002539">
    <property type="entry name" value="MaoC-like_dom"/>
</dbReference>
<dbReference type="AlphaFoldDB" id="A0AB35WUU2"/>
<dbReference type="EMBL" id="JAZDQP010000007">
    <property type="protein sequence ID" value="MEE1867147.1"/>
    <property type="molecule type" value="Genomic_DNA"/>
</dbReference>
<dbReference type="InterPro" id="IPR050965">
    <property type="entry name" value="UPF0336/Enoyl-CoA_hydratase"/>
</dbReference>
<evidence type="ECO:0000259" key="1">
    <source>
        <dbReference type="Pfam" id="PF01575"/>
    </source>
</evidence>
<dbReference type="SUPFAM" id="SSF54637">
    <property type="entry name" value="Thioesterase/thiol ester dehydrase-isomerase"/>
    <property type="match status" value="1"/>
</dbReference>
<dbReference type="InterPro" id="IPR029069">
    <property type="entry name" value="HotDog_dom_sf"/>
</dbReference>
<feature type="domain" description="MaoC-like" evidence="1">
    <location>
        <begin position="17"/>
        <end position="130"/>
    </location>
</feature>
<name>A0AB35WUU2_9PSED</name>
<evidence type="ECO:0000313" key="2">
    <source>
        <dbReference type="EMBL" id="MEE1867147.1"/>
    </source>
</evidence>
<evidence type="ECO:0000313" key="3">
    <source>
        <dbReference type="Proteomes" id="UP001307839"/>
    </source>
</evidence>
<dbReference type="PANTHER" id="PTHR43437:SF3">
    <property type="entry name" value="HYDROXYACYL-THIOESTER DEHYDRATASE TYPE 2, MITOCHONDRIAL"/>
    <property type="match status" value="1"/>
</dbReference>
<keyword evidence="3" id="KW-1185">Reference proteome</keyword>